<gene>
    <name evidence="3" type="ORF">LARSCL_LOCUS9831</name>
</gene>
<evidence type="ECO:0000313" key="3">
    <source>
        <dbReference type="EMBL" id="CAL1278526.1"/>
    </source>
</evidence>
<keyword evidence="1" id="KW-0732">Signal</keyword>
<dbReference type="AlphaFoldDB" id="A0AAV2A4K3"/>
<proteinExistence type="predicted"/>
<dbReference type="PANTHER" id="PTHR24543">
    <property type="entry name" value="MULTICOPPER OXIDASE-RELATED"/>
    <property type="match status" value="1"/>
</dbReference>
<evidence type="ECO:0000256" key="1">
    <source>
        <dbReference type="SAM" id="SignalP"/>
    </source>
</evidence>
<dbReference type="CDD" id="cd00057">
    <property type="entry name" value="FA58C"/>
    <property type="match status" value="2"/>
</dbReference>
<dbReference type="PROSITE" id="PS01286">
    <property type="entry name" value="FA58C_2"/>
    <property type="match status" value="1"/>
</dbReference>
<dbReference type="Proteomes" id="UP001497382">
    <property type="component" value="Unassembled WGS sequence"/>
</dbReference>
<dbReference type="SMART" id="SM00231">
    <property type="entry name" value="FA58C"/>
    <property type="match status" value="2"/>
</dbReference>
<reference evidence="3 4" key="1">
    <citation type="submission" date="2024-04" db="EMBL/GenBank/DDBJ databases">
        <authorList>
            <person name="Rising A."/>
            <person name="Reimegard J."/>
            <person name="Sonavane S."/>
            <person name="Akerstrom W."/>
            <person name="Nylinder S."/>
            <person name="Hedman E."/>
            <person name="Kallberg Y."/>
        </authorList>
    </citation>
    <scope>NUCLEOTIDE SEQUENCE [LARGE SCALE GENOMIC DNA]</scope>
</reference>
<keyword evidence="4" id="KW-1185">Reference proteome</keyword>
<dbReference type="PROSITE" id="PS50022">
    <property type="entry name" value="FA58C_3"/>
    <property type="match status" value="2"/>
</dbReference>
<feature type="domain" description="F5/8 type C" evidence="2">
    <location>
        <begin position="25"/>
        <end position="159"/>
    </location>
</feature>
<evidence type="ECO:0000259" key="2">
    <source>
        <dbReference type="PROSITE" id="PS50022"/>
    </source>
</evidence>
<organism evidence="3 4">
    <name type="scientific">Larinioides sclopetarius</name>
    <dbReference type="NCBI Taxonomy" id="280406"/>
    <lineage>
        <taxon>Eukaryota</taxon>
        <taxon>Metazoa</taxon>
        <taxon>Ecdysozoa</taxon>
        <taxon>Arthropoda</taxon>
        <taxon>Chelicerata</taxon>
        <taxon>Arachnida</taxon>
        <taxon>Araneae</taxon>
        <taxon>Araneomorphae</taxon>
        <taxon>Entelegynae</taxon>
        <taxon>Araneoidea</taxon>
        <taxon>Araneidae</taxon>
        <taxon>Larinioides</taxon>
    </lineage>
</organism>
<name>A0AAV2A4K3_9ARAC</name>
<dbReference type="SUPFAM" id="SSF49785">
    <property type="entry name" value="Galactose-binding domain-like"/>
    <property type="match status" value="3"/>
</dbReference>
<comment type="caution">
    <text evidence="3">The sequence shown here is derived from an EMBL/GenBank/DDBJ whole genome shotgun (WGS) entry which is preliminary data.</text>
</comment>
<dbReference type="EMBL" id="CAXIEN010000113">
    <property type="protein sequence ID" value="CAL1278526.1"/>
    <property type="molecule type" value="Genomic_DNA"/>
</dbReference>
<dbReference type="Pfam" id="PF00754">
    <property type="entry name" value="F5_F8_type_C"/>
    <property type="match status" value="2"/>
</dbReference>
<dbReference type="PANTHER" id="PTHR24543:SF334">
    <property type="entry name" value="F5_8 TYPE C DOMAIN-CONTAINING PROTEIN"/>
    <property type="match status" value="1"/>
</dbReference>
<dbReference type="InterPro" id="IPR000421">
    <property type="entry name" value="FA58C"/>
</dbReference>
<feature type="chain" id="PRO_5043561789" description="F5/8 type C domain-containing protein" evidence="1">
    <location>
        <begin position="21"/>
        <end position="512"/>
    </location>
</feature>
<dbReference type="Gene3D" id="2.60.120.260">
    <property type="entry name" value="Galactose-binding domain-like"/>
    <property type="match status" value="3"/>
</dbReference>
<accession>A0AAV2A4K3</accession>
<sequence length="512" mass="58654">MLEKLLRIIILCSASSLCFGSVTGCSSPLGLMTGAVQDWQISVSSMADHRKDPGCHMRYARIYQPPGRAWCAGRKAAMEWIQVDLGVSAIITGMMTQGRGDGHQWVTSYLLSYSLDAYHWKYCSDVYGNRKVFKGNIDSHSTQTGYLDQNVTARFLRLHVLQWHEHPSMRIEVLGCQDCNSIISVPPQAQLTASSSRPWSKQGTCTPEDAHIFSFGGWCAKTNDMRQWLQIDLGPPTRVTGVVTKGRGDSRRKQWVTSFALSYSNSTSHWHYYKDDNLVSPKEFGGNMDKNTERRHYFNQPFTARYVRVHPMTWRGRVSMRLGLIGCQLKGECGQGFFRVHTDSECVENLAYKKDTWVNDKRHSWIGWKDGHSSYAVDGDEDTHLRRCAILDNYYVDYPVWMVDLGQRRTVRGVVITTWQGRGEGNRTNVYKEYIYNLEKLSVFVENKARLETSTSGSKCASISRLNNALFRRTLHFECPDHLIGRYVYVKAYGVPRWNRLYSAILCEVRVY</sequence>
<dbReference type="FunFam" id="2.60.120.260:FF:000016">
    <property type="entry name" value="Contactin-associated protein-like 4 isoform 1"/>
    <property type="match status" value="2"/>
</dbReference>
<protein>
    <recommendedName>
        <fullName evidence="2">F5/8 type C domain-containing protein</fullName>
    </recommendedName>
</protein>
<dbReference type="PROSITE" id="PS51257">
    <property type="entry name" value="PROKAR_LIPOPROTEIN"/>
    <property type="match status" value="1"/>
</dbReference>
<feature type="signal peptide" evidence="1">
    <location>
        <begin position="1"/>
        <end position="20"/>
    </location>
</feature>
<evidence type="ECO:0000313" key="4">
    <source>
        <dbReference type="Proteomes" id="UP001497382"/>
    </source>
</evidence>
<dbReference type="InterPro" id="IPR008979">
    <property type="entry name" value="Galactose-bd-like_sf"/>
</dbReference>
<feature type="domain" description="F5/8 type C" evidence="2">
    <location>
        <begin position="168"/>
        <end position="327"/>
    </location>
</feature>
<dbReference type="PROSITE" id="PS01285">
    <property type="entry name" value="FA58C_1"/>
    <property type="match status" value="1"/>
</dbReference>